<sequence length="472" mass="51452">MTTTLVQAEIAANRFGLGAGPGELAEIAKDPQGWVLAQIDEAERAPLIDPLAALPSTITYLERFDRFRRDHAAARRRMSEAPANDKSTQSLPTLLERFGAMKQAEIQARGCQQCLSPFPVLERWVMFWSNHFTVSADRGGVQLLPGAFEREAIRPYVSGSFSAMLLGVEQHPAMLLYLDNAASVGPDSPLARSARASAGRLGLNENLAREILELHTLGVDGPYQQQDVIELARAITGWRTRLEMPPSTEAPALGPYGSLFHGAAHQGGERELLGRRFAAGGARQGRDMLRFVAGQEATATFVATKLARHFVADDPPGELVSALASTFQRENGRLSTLFRTLFSHPQAWQPQALKFRRPQEYLVALYRALGKAPSPDGSDWGQQLRLLGQPPFLAGAPAGWSDDANDWIGADALNKRLLVAQRHAGDASGEAMELAQQSLGPRLRETTAVALSQAPRNQALAMVLASPEFQWR</sequence>
<dbReference type="EMBL" id="CP098827">
    <property type="protein sequence ID" value="XBO69945.1"/>
    <property type="molecule type" value="Genomic_DNA"/>
</dbReference>
<dbReference type="InterPro" id="IPR014917">
    <property type="entry name" value="DUF1800"/>
</dbReference>
<proteinExistence type="predicted"/>
<gene>
    <name evidence="1" type="ORF">NFG58_15135</name>
</gene>
<reference evidence="1" key="1">
    <citation type="submission" date="2022-06" db="EMBL/GenBank/DDBJ databases">
        <title>A novel DMS-producing enzyme.</title>
        <authorList>
            <person name="Zhang Y."/>
        </authorList>
    </citation>
    <scope>NUCLEOTIDE SEQUENCE</scope>
    <source>
        <strain evidence="1">RT37</strain>
    </source>
</reference>
<protein>
    <submittedName>
        <fullName evidence="1">DUF1800 domain-containing protein</fullName>
    </submittedName>
</protein>
<accession>A0AAU7KEP1</accession>
<dbReference type="AlphaFoldDB" id="A0AAU7KEP1"/>
<name>A0AAU7KEP1_9GAMM</name>
<dbReference type="RefSeq" id="WP_348826869.1">
    <property type="nucleotide sequence ID" value="NZ_CP098827.1"/>
</dbReference>
<evidence type="ECO:0000313" key="1">
    <source>
        <dbReference type="EMBL" id="XBO69945.1"/>
    </source>
</evidence>
<dbReference type="Pfam" id="PF08811">
    <property type="entry name" value="DUF1800"/>
    <property type="match status" value="1"/>
</dbReference>
<organism evidence="1">
    <name type="scientific">Halomonas sp. RT37</name>
    <dbReference type="NCBI Taxonomy" id="2950872"/>
    <lineage>
        <taxon>Bacteria</taxon>
        <taxon>Pseudomonadati</taxon>
        <taxon>Pseudomonadota</taxon>
        <taxon>Gammaproteobacteria</taxon>
        <taxon>Oceanospirillales</taxon>
        <taxon>Halomonadaceae</taxon>
        <taxon>Halomonas</taxon>
    </lineage>
</organism>